<dbReference type="CDD" id="cd01041">
    <property type="entry name" value="Rubrerythrin"/>
    <property type="match status" value="1"/>
</dbReference>
<evidence type="ECO:0000313" key="8">
    <source>
        <dbReference type="EMBL" id="GLC31328.1"/>
    </source>
</evidence>
<dbReference type="InterPro" id="IPR048574">
    <property type="entry name" value="RUBY_RBDX"/>
</dbReference>
<evidence type="ECO:0000256" key="5">
    <source>
        <dbReference type="ARBA" id="ARBA00023004"/>
    </source>
</evidence>
<dbReference type="PANTHER" id="PTHR43865:SF1">
    <property type="entry name" value="RUBRERYTHRIN-RELATED"/>
    <property type="match status" value="1"/>
</dbReference>
<name>A0ABQ5N7W5_9CLOT</name>
<accession>A0ABQ5N7W5</accession>
<feature type="domain" description="Rubredoxin-like" evidence="6">
    <location>
        <begin position="156"/>
        <end position="190"/>
    </location>
</feature>
<dbReference type="Pfam" id="PF02915">
    <property type="entry name" value="Rubrerythrin"/>
    <property type="match status" value="1"/>
</dbReference>
<keyword evidence="2" id="KW-0813">Transport</keyword>
<dbReference type="CDD" id="cd00729">
    <property type="entry name" value="rubredoxin_SM"/>
    <property type="match status" value="1"/>
</dbReference>
<protein>
    <submittedName>
        <fullName evidence="8">Rubrerythrin-1</fullName>
    </submittedName>
</protein>
<proteinExistence type="predicted"/>
<dbReference type="NCBIfam" id="NF045767">
    <property type="entry name" value="RuberyRbr"/>
    <property type="match status" value="1"/>
</dbReference>
<dbReference type="PROSITE" id="PS50905">
    <property type="entry name" value="FERRITIN_LIKE"/>
    <property type="match status" value="1"/>
</dbReference>
<dbReference type="EMBL" id="BRXR01000001">
    <property type="protein sequence ID" value="GLC31328.1"/>
    <property type="molecule type" value="Genomic_DNA"/>
</dbReference>
<dbReference type="Gene3D" id="2.20.28.10">
    <property type="match status" value="1"/>
</dbReference>
<comment type="caution">
    <text evidence="8">The sequence shown here is derived from an EMBL/GenBank/DDBJ whole genome shotgun (WGS) entry which is preliminary data.</text>
</comment>
<evidence type="ECO:0000259" key="7">
    <source>
        <dbReference type="PROSITE" id="PS50905"/>
    </source>
</evidence>
<dbReference type="InterPro" id="IPR012347">
    <property type="entry name" value="Ferritin-like"/>
</dbReference>
<evidence type="ECO:0000256" key="2">
    <source>
        <dbReference type="ARBA" id="ARBA00022448"/>
    </source>
</evidence>
<dbReference type="SUPFAM" id="SSF47240">
    <property type="entry name" value="Ferritin-like"/>
    <property type="match status" value="1"/>
</dbReference>
<feature type="domain" description="Ferritin-like diiron" evidence="7">
    <location>
        <begin position="3"/>
        <end position="149"/>
    </location>
</feature>
<evidence type="ECO:0000313" key="9">
    <source>
        <dbReference type="Proteomes" id="UP001208567"/>
    </source>
</evidence>
<evidence type="ECO:0000256" key="1">
    <source>
        <dbReference type="ARBA" id="ARBA00001965"/>
    </source>
</evidence>
<dbReference type="PANTHER" id="PTHR43865">
    <property type="entry name" value="RUBRERYTHRIN-RELATED"/>
    <property type="match status" value="1"/>
</dbReference>
<dbReference type="RefSeq" id="WP_264850610.1">
    <property type="nucleotide sequence ID" value="NZ_BRXR01000001.1"/>
</dbReference>
<dbReference type="InterPro" id="IPR009040">
    <property type="entry name" value="Ferritin-like_diiron"/>
</dbReference>
<dbReference type="InterPro" id="IPR003251">
    <property type="entry name" value="Rr_diiron-bd_dom"/>
</dbReference>
<dbReference type="Pfam" id="PF21349">
    <property type="entry name" value="RUBY_RBDX"/>
    <property type="match status" value="1"/>
</dbReference>
<dbReference type="SUPFAM" id="SSF57802">
    <property type="entry name" value="Rubredoxin-like"/>
    <property type="match status" value="1"/>
</dbReference>
<reference evidence="8 9" key="1">
    <citation type="journal article" date="2024" name="Int. J. Syst. Evol. Microbiol.">
        <title>Clostridium omnivorum sp. nov., isolated from anoxic soil under the treatment of reductive soil disinfestation.</title>
        <authorList>
            <person name="Ueki A."/>
            <person name="Tonouchi A."/>
            <person name="Kaku N."/>
            <person name="Honma S."/>
            <person name="Ueki K."/>
        </authorList>
    </citation>
    <scope>NUCLEOTIDE SEQUENCE [LARGE SCALE GENOMIC DNA]</scope>
    <source>
        <strain evidence="8 9">E14</strain>
    </source>
</reference>
<dbReference type="InterPro" id="IPR052364">
    <property type="entry name" value="Rubrerythrin"/>
</dbReference>
<comment type="cofactor">
    <cofactor evidence="1">
        <name>Fe(3+)</name>
        <dbReference type="ChEBI" id="CHEBI:29034"/>
    </cofactor>
</comment>
<dbReference type="InterPro" id="IPR009078">
    <property type="entry name" value="Ferritin-like_SF"/>
</dbReference>
<dbReference type="Proteomes" id="UP001208567">
    <property type="component" value="Unassembled WGS sequence"/>
</dbReference>
<dbReference type="InterPro" id="IPR024934">
    <property type="entry name" value="Rubredoxin-like_dom"/>
</dbReference>
<keyword evidence="5" id="KW-0408">Iron</keyword>
<evidence type="ECO:0000256" key="4">
    <source>
        <dbReference type="ARBA" id="ARBA00022982"/>
    </source>
</evidence>
<sequence length="197" mass="22357">MKSLQGTKTAENLAKAFAGESQARNRYTIYAKVAEQEGHIHTAEVFRETADNERAHAKIFFDFLIQGLGKTHIKVDAEYPIGYGNTAQNLQYAAEGEKEEWGTLYPSFADTAKQEGFPEVELALRKIVEIETAHEKRFLDLMNALNNGTLYKKNTPQYWKCINCGYIFEGTEAPKICPACKYPQGWFEIMYNNLPNA</sequence>
<organism evidence="8 9">
    <name type="scientific">Clostridium omnivorum</name>
    <dbReference type="NCBI Taxonomy" id="1604902"/>
    <lineage>
        <taxon>Bacteria</taxon>
        <taxon>Bacillati</taxon>
        <taxon>Bacillota</taxon>
        <taxon>Clostridia</taxon>
        <taxon>Eubacteriales</taxon>
        <taxon>Clostridiaceae</taxon>
        <taxon>Clostridium</taxon>
    </lineage>
</organism>
<gene>
    <name evidence="8" type="primary">rbr1</name>
    <name evidence="8" type="ORF">bsdE14_27380</name>
</gene>
<keyword evidence="9" id="KW-1185">Reference proteome</keyword>
<dbReference type="PROSITE" id="PS50903">
    <property type="entry name" value="RUBREDOXIN_LIKE"/>
    <property type="match status" value="1"/>
</dbReference>
<keyword evidence="4" id="KW-0249">Electron transport</keyword>
<evidence type="ECO:0000256" key="3">
    <source>
        <dbReference type="ARBA" id="ARBA00022723"/>
    </source>
</evidence>
<evidence type="ECO:0000259" key="6">
    <source>
        <dbReference type="PROSITE" id="PS50903"/>
    </source>
</evidence>
<keyword evidence="3" id="KW-0479">Metal-binding</keyword>
<dbReference type="Gene3D" id="1.20.1260.10">
    <property type="match status" value="1"/>
</dbReference>